<keyword evidence="2" id="KW-0812">Transmembrane</keyword>
<accession>A0A0D2KX21</accession>
<keyword evidence="2" id="KW-1133">Transmembrane helix</keyword>
<organism evidence="3 4">
    <name type="scientific">Hypholoma sublateritium (strain FD-334 SS-4)</name>
    <dbReference type="NCBI Taxonomy" id="945553"/>
    <lineage>
        <taxon>Eukaryota</taxon>
        <taxon>Fungi</taxon>
        <taxon>Dikarya</taxon>
        <taxon>Basidiomycota</taxon>
        <taxon>Agaricomycotina</taxon>
        <taxon>Agaricomycetes</taxon>
        <taxon>Agaricomycetidae</taxon>
        <taxon>Agaricales</taxon>
        <taxon>Agaricineae</taxon>
        <taxon>Strophariaceae</taxon>
        <taxon>Hypholoma</taxon>
    </lineage>
</organism>
<evidence type="ECO:0000313" key="3">
    <source>
        <dbReference type="EMBL" id="KJA19122.1"/>
    </source>
</evidence>
<dbReference type="Proteomes" id="UP000054270">
    <property type="component" value="Unassembled WGS sequence"/>
</dbReference>
<evidence type="ECO:0000313" key="4">
    <source>
        <dbReference type="Proteomes" id="UP000054270"/>
    </source>
</evidence>
<dbReference type="OMA" id="AVLYWGN"/>
<feature type="transmembrane region" description="Helical" evidence="2">
    <location>
        <begin position="122"/>
        <end position="141"/>
    </location>
</feature>
<dbReference type="OrthoDB" id="3186354at2759"/>
<feature type="transmembrane region" description="Helical" evidence="2">
    <location>
        <begin position="46"/>
        <end position="64"/>
    </location>
</feature>
<evidence type="ECO:0000256" key="1">
    <source>
        <dbReference type="SAM" id="MobiDB-lite"/>
    </source>
</evidence>
<feature type="transmembrane region" description="Helical" evidence="2">
    <location>
        <begin position="204"/>
        <end position="229"/>
    </location>
</feature>
<feature type="transmembrane region" description="Helical" evidence="2">
    <location>
        <begin position="96"/>
        <end position="115"/>
    </location>
</feature>
<evidence type="ECO:0008006" key="5">
    <source>
        <dbReference type="Google" id="ProtNLM"/>
    </source>
</evidence>
<feature type="region of interest" description="Disordered" evidence="1">
    <location>
        <begin position="291"/>
        <end position="315"/>
    </location>
</feature>
<evidence type="ECO:0000256" key="2">
    <source>
        <dbReference type="SAM" id="Phobius"/>
    </source>
</evidence>
<feature type="transmembrane region" description="Helical" evidence="2">
    <location>
        <begin position="14"/>
        <end position="34"/>
    </location>
</feature>
<reference evidence="4" key="1">
    <citation type="submission" date="2014-04" db="EMBL/GenBank/DDBJ databases">
        <title>Evolutionary Origins and Diversification of the Mycorrhizal Mutualists.</title>
        <authorList>
            <consortium name="DOE Joint Genome Institute"/>
            <consortium name="Mycorrhizal Genomics Consortium"/>
            <person name="Kohler A."/>
            <person name="Kuo A."/>
            <person name="Nagy L.G."/>
            <person name="Floudas D."/>
            <person name="Copeland A."/>
            <person name="Barry K.W."/>
            <person name="Cichocki N."/>
            <person name="Veneault-Fourrey C."/>
            <person name="LaButti K."/>
            <person name="Lindquist E.A."/>
            <person name="Lipzen A."/>
            <person name="Lundell T."/>
            <person name="Morin E."/>
            <person name="Murat C."/>
            <person name="Riley R."/>
            <person name="Ohm R."/>
            <person name="Sun H."/>
            <person name="Tunlid A."/>
            <person name="Henrissat B."/>
            <person name="Grigoriev I.V."/>
            <person name="Hibbett D.S."/>
            <person name="Martin F."/>
        </authorList>
    </citation>
    <scope>NUCLEOTIDE SEQUENCE [LARGE SCALE GENOMIC DNA]</scope>
    <source>
        <strain evidence="4">FD-334 SS-4</strain>
    </source>
</reference>
<protein>
    <recommendedName>
        <fullName evidence="5">G-protein coupled receptors family 1 profile domain-containing protein</fullName>
    </recommendedName>
</protein>
<dbReference type="EMBL" id="KN817581">
    <property type="protein sequence ID" value="KJA19122.1"/>
    <property type="molecule type" value="Genomic_DNA"/>
</dbReference>
<name>A0A0D2KX21_HYPSF</name>
<sequence length="315" mass="33944">MGFYTVSASFGELLGGWCNAVLIVIFGSCMYILIQKRREGKRVSSLFFTCAILQFIISTLHVSLNLRLLMNAFLNASDSEAYLAQETIPEQIGLKALYFTNSAIGDAVLVWRMYVVWGRNTYLAILPSLMVAASAATGYIATSIIAKGGDAAWPLILKYLLASWSLSIATQVGATCLIAFRIWSYAATIPAHVAPAAEKARTNYMAIVWIVVESGVIYTASTIILLAFFELNSQASNIIGKALGQISSIVPTLIIVRVNLTTDTLQAHDSPISLKFQNSFAPSSFLNTHQTGTKHGGSATQVNTQASPESITEGA</sequence>
<keyword evidence="4" id="KW-1185">Reference proteome</keyword>
<gene>
    <name evidence="3" type="ORF">HYPSUDRAFT_69465</name>
</gene>
<feature type="transmembrane region" description="Helical" evidence="2">
    <location>
        <begin position="161"/>
        <end position="183"/>
    </location>
</feature>
<keyword evidence="2" id="KW-0472">Membrane</keyword>
<dbReference type="AlphaFoldDB" id="A0A0D2KX21"/>
<proteinExistence type="predicted"/>